<evidence type="ECO:0000313" key="1">
    <source>
        <dbReference type="EMBL" id="OWR55667.1"/>
    </source>
</evidence>
<feature type="non-terminal residue" evidence="1">
    <location>
        <position position="19"/>
    </location>
</feature>
<sequence length="19" mass="2002">MTSSRHSTVSAVVDFSCST</sequence>
<dbReference type="EMBL" id="AGBW02002120">
    <property type="protein sequence ID" value="OWR55667.1"/>
    <property type="molecule type" value="Genomic_DNA"/>
</dbReference>
<name>A0A212FPK8_DANPL</name>
<gene>
    <name evidence="1" type="ORF">KGM_214138A</name>
</gene>
<dbReference type="KEGG" id="dpl:KGM_214138A"/>
<accession>A0A212FPK8</accession>
<organism evidence="1 2">
    <name type="scientific">Danaus plexippus plexippus</name>
    <dbReference type="NCBI Taxonomy" id="278856"/>
    <lineage>
        <taxon>Eukaryota</taxon>
        <taxon>Metazoa</taxon>
        <taxon>Ecdysozoa</taxon>
        <taxon>Arthropoda</taxon>
        <taxon>Hexapoda</taxon>
        <taxon>Insecta</taxon>
        <taxon>Pterygota</taxon>
        <taxon>Neoptera</taxon>
        <taxon>Endopterygota</taxon>
        <taxon>Lepidoptera</taxon>
        <taxon>Glossata</taxon>
        <taxon>Ditrysia</taxon>
        <taxon>Papilionoidea</taxon>
        <taxon>Nymphalidae</taxon>
        <taxon>Danainae</taxon>
        <taxon>Danaini</taxon>
        <taxon>Danaina</taxon>
        <taxon>Danaus</taxon>
        <taxon>Danaus</taxon>
    </lineage>
</organism>
<dbReference type="InParanoid" id="A0A212FPK8"/>
<dbReference type="AlphaFoldDB" id="A0A212FPK8"/>
<evidence type="ECO:0000313" key="2">
    <source>
        <dbReference type="Proteomes" id="UP000007151"/>
    </source>
</evidence>
<keyword evidence="2" id="KW-1185">Reference proteome</keyword>
<reference evidence="1 2" key="1">
    <citation type="journal article" date="2011" name="Cell">
        <title>The monarch butterfly genome yields insights into long-distance migration.</title>
        <authorList>
            <person name="Zhan S."/>
            <person name="Merlin C."/>
            <person name="Boore J.L."/>
            <person name="Reppert S.M."/>
        </authorList>
    </citation>
    <scope>NUCLEOTIDE SEQUENCE [LARGE SCALE GENOMIC DNA]</scope>
    <source>
        <strain evidence="1">F-2</strain>
    </source>
</reference>
<dbReference type="Proteomes" id="UP000007151">
    <property type="component" value="Unassembled WGS sequence"/>
</dbReference>
<comment type="caution">
    <text evidence="1">The sequence shown here is derived from an EMBL/GenBank/DDBJ whole genome shotgun (WGS) entry which is preliminary data.</text>
</comment>
<protein>
    <submittedName>
        <fullName evidence="1">Ultraspiracle isoform 1</fullName>
    </submittedName>
</protein>
<proteinExistence type="predicted"/>